<dbReference type="Pfam" id="PF00672">
    <property type="entry name" value="HAMP"/>
    <property type="match status" value="1"/>
</dbReference>
<comment type="similarity">
    <text evidence="5">Belongs to the methyl-accepting chemotaxis (MCP) protein family.</text>
</comment>
<keyword evidence="8" id="KW-1133">Transmembrane helix</keyword>
<keyword evidence="8" id="KW-0812">Transmembrane</keyword>
<organism evidence="11 12">
    <name type="scientific">Paenibacillus dokdonensis</name>
    <dbReference type="NCBI Taxonomy" id="2567944"/>
    <lineage>
        <taxon>Bacteria</taxon>
        <taxon>Bacillati</taxon>
        <taxon>Bacillota</taxon>
        <taxon>Bacilli</taxon>
        <taxon>Bacillales</taxon>
        <taxon>Paenibacillaceae</taxon>
        <taxon>Paenibacillus</taxon>
    </lineage>
</organism>
<comment type="caution">
    <text evidence="11">The sequence shown here is derived from an EMBL/GenBank/DDBJ whole genome shotgun (WGS) entry which is preliminary data.</text>
</comment>
<keyword evidence="4 6" id="KW-0807">Transducer</keyword>
<dbReference type="Gene3D" id="1.10.287.950">
    <property type="entry name" value="Methyl-accepting chemotaxis protein"/>
    <property type="match status" value="1"/>
</dbReference>
<dbReference type="SMART" id="SM00304">
    <property type="entry name" value="HAMP"/>
    <property type="match status" value="1"/>
</dbReference>
<dbReference type="PANTHER" id="PTHR32089">
    <property type="entry name" value="METHYL-ACCEPTING CHEMOTAXIS PROTEIN MCPB"/>
    <property type="match status" value="1"/>
</dbReference>
<evidence type="ECO:0000259" key="10">
    <source>
        <dbReference type="PROSITE" id="PS50885"/>
    </source>
</evidence>
<feature type="domain" description="Methyl-accepting transducer" evidence="9">
    <location>
        <begin position="439"/>
        <end position="689"/>
    </location>
</feature>
<evidence type="ECO:0000256" key="5">
    <source>
        <dbReference type="ARBA" id="ARBA00029447"/>
    </source>
</evidence>
<feature type="domain" description="HAMP" evidence="10">
    <location>
        <begin position="368"/>
        <end position="420"/>
    </location>
</feature>
<proteinExistence type="inferred from homology"/>
<evidence type="ECO:0000256" key="1">
    <source>
        <dbReference type="ARBA" id="ARBA00004236"/>
    </source>
</evidence>
<evidence type="ECO:0000256" key="7">
    <source>
        <dbReference type="SAM" id="MobiDB-lite"/>
    </source>
</evidence>
<accession>A0ABU6GPD4</accession>
<reference evidence="11 12" key="1">
    <citation type="submission" date="2023-03" db="EMBL/GenBank/DDBJ databases">
        <title>Bacillus Genome Sequencing.</title>
        <authorList>
            <person name="Dunlap C."/>
        </authorList>
    </citation>
    <scope>NUCLEOTIDE SEQUENCE [LARGE SCALE GENOMIC DNA]</scope>
    <source>
        <strain evidence="11 12">BD-525</strain>
    </source>
</reference>
<gene>
    <name evidence="11" type="ORF">P4H66_15710</name>
</gene>
<feature type="region of interest" description="Disordered" evidence="7">
    <location>
        <begin position="1"/>
        <end position="32"/>
    </location>
</feature>
<dbReference type="Proteomes" id="UP001344632">
    <property type="component" value="Unassembled WGS sequence"/>
</dbReference>
<evidence type="ECO:0000256" key="6">
    <source>
        <dbReference type="PROSITE-ProRule" id="PRU00284"/>
    </source>
</evidence>
<keyword evidence="12" id="KW-1185">Reference proteome</keyword>
<dbReference type="PROSITE" id="PS50111">
    <property type="entry name" value="CHEMOTAXIS_TRANSDUC_2"/>
    <property type="match status" value="1"/>
</dbReference>
<dbReference type="RefSeq" id="WP_326089028.1">
    <property type="nucleotide sequence ID" value="NZ_JARLKZ010000009.1"/>
</dbReference>
<feature type="compositionally biased region" description="Basic and acidic residues" evidence="7">
    <location>
        <begin position="1"/>
        <end position="14"/>
    </location>
</feature>
<evidence type="ECO:0000313" key="11">
    <source>
        <dbReference type="EMBL" id="MEC0241288.1"/>
    </source>
</evidence>
<feature type="transmembrane region" description="Helical" evidence="8">
    <location>
        <begin position="64"/>
        <end position="84"/>
    </location>
</feature>
<dbReference type="Pfam" id="PF00015">
    <property type="entry name" value="MCPsignal"/>
    <property type="match status" value="1"/>
</dbReference>
<dbReference type="CDD" id="cd18774">
    <property type="entry name" value="PDC2_HK_sensor"/>
    <property type="match status" value="1"/>
</dbReference>
<feature type="transmembrane region" description="Helical" evidence="8">
    <location>
        <begin position="344"/>
        <end position="367"/>
    </location>
</feature>
<dbReference type="Gene3D" id="6.10.340.10">
    <property type="match status" value="1"/>
</dbReference>
<dbReference type="SMART" id="SM00283">
    <property type="entry name" value="MA"/>
    <property type="match status" value="1"/>
</dbReference>
<sequence>MGEVQKKELEEGKKSRWGKQRKKEQQEGITAMGQADGKKEKFNLRNAGSRIEKFNPAKSVGVKLFLIFFIAIVSFVLILGLMSYNKAKSTIKNNAASANKQTIIQTSQKLDIILKQYEDISLQIFFDPETQSLIDDMSSSEMSAYDMFVLNDKISKKLSNQINSNSTIKAIYLVPPKEGQNPIMAGSAGSDITTIRDEAWFKQAQGQSRAYWVTSDKGKDGAENFKLVRPLQSLTRGGQSYVIVIELKTVLIEDQLKAINLGTGSKLQLISTDNKVAGSNQDDEAGTATNFNFMKDQKDAANSFYTEDTERHSILAVYNTLETNGWKLVGTIPTELLVKDAQGILLLTLGFVLAVIIIAILIGWWMIRLIARPLSRLKDLMIEGSKGNLKVRTNHKSSDEIGELGKSFNLMMDQITKLVQQTSTTAQAVLETASELTDASKKTALSAREIAIATEEIANGASSLATEAERGNELTDNISRQMQLVVTANEEMGSAAHHVEQSSERGTKHLSSLMEKTHQTEDMTRSLMHKVDNLKQTTMSVNKVLEVLQNITKQTNILSLNATIEAARAGAAGKGFMVVADEIRQLADQSRQSIDMVGQITEKIMSEMNETVEALQEANPLFQQQMDSVKETNDIFVSVQDQMADFTQRLDSVTQSIETLNHSQEVLSDAMSNVSAVAEESSATSEEVASLSTEQQSIGSQLVQLSGKLENVSSELKETLSRFTI</sequence>
<dbReference type="EMBL" id="JARLKZ010000009">
    <property type="protein sequence ID" value="MEC0241288.1"/>
    <property type="molecule type" value="Genomic_DNA"/>
</dbReference>
<evidence type="ECO:0000256" key="8">
    <source>
        <dbReference type="SAM" id="Phobius"/>
    </source>
</evidence>
<protein>
    <submittedName>
        <fullName evidence="11">Methyl-accepting chemotaxis protein</fullName>
    </submittedName>
</protein>
<dbReference type="InterPro" id="IPR003660">
    <property type="entry name" value="HAMP_dom"/>
</dbReference>
<evidence type="ECO:0000256" key="2">
    <source>
        <dbReference type="ARBA" id="ARBA00022475"/>
    </source>
</evidence>
<evidence type="ECO:0000259" key="9">
    <source>
        <dbReference type="PROSITE" id="PS50111"/>
    </source>
</evidence>
<dbReference type="SUPFAM" id="SSF58104">
    <property type="entry name" value="Methyl-accepting chemotaxis protein (MCP) signaling domain"/>
    <property type="match status" value="1"/>
</dbReference>
<evidence type="ECO:0000313" key="12">
    <source>
        <dbReference type="Proteomes" id="UP001344632"/>
    </source>
</evidence>
<evidence type="ECO:0000256" key="4">
    <source>
        <dbReference type="ARBA" id="ARBA00023224"/>
    </source>
</evidence>
<dbReference type="PANTHER" id="PTHR32089:SF112">
    <property type="entry name" value="LYSOZYME-LIKE PROTEIN-RELATED"/>
    <property type="match status" value="1"/>
</dbReference>
<name>A0ABU6GPD4_9BACL</name>
<dbReference type="PROSITE" id="PS50885">
    <property type="entry name" value="HAMP"/>
    <property type="match status" value="1"/>
</dbReference>
<keyword evidence="2" id="KW-1003">Cell membrane</keyword>
<keyword evidence="3 8" id="KW-0472">Membrane</keyword>
<evidence type="ECO:0000256" key="3">
    <source>
        <dbReference type="ARBA" id="ARBA00023136"/>
    </source>
</evidence>
<dbReference type="InterPro" id="IPR004089">
    <property type="entry name" value="MCPsignal_dom"/>
</dbReference>
<comment type="subcellular location">
    <subcellularLocation>
        <location evidence="1">Cell membrane</location>
    </subcellularLocation>
</comment>
<dbReference type="CDD" id="cd06225">
    <property type="entry name" value="HAMP"/>
    <property type="match status" value="1"/>
</dbReference>